<name>A0A9D5HQU4_9LILI</name>
<dbReference type="PROSITE" id="PS00597">
    <property type="entry name" value="PLANT_LTP"/>
    <property type="match status" value="1"/>
</dbReference>
<accession>A0A9D5HQU4</accession>
<reference evidence="4" key="1">
    <citation type="submission" date="2021-03" db="EMBL/GenBank/DDBJ databases">
        <authorList>
            <person name="Li Z."/>
            <person name="Yang C."/>
        </authorList>
    </citation>
    <scope>NUCLEOTIDE SEQUENCE</scope>
    <source>
        <strain evidence="4">Dzin_1.0</strain>
        <tissue evidence="4">Leaf</tissue>
    </source>
</reference>
<gene>
    <name evidence="4" type="ORF">J5N97_003784</name>
</gene>
<evidence type="ECO:0000259" key="3">
    <source>
        <dbReference type="SMART" id="SM00499"/>
    </source>
</evidence>
<dbReference type="SUPFAM" id="SSF47699">
    <property type="entry name" value="Bifunctional inhibitor/lipid-transfer protein/seed storage 2S albumin"/>
    <property type="match status" value="1"/>
</dbReference>
<dbReference type="Gene3D" id="1.10.110.10">
    <property type="entry name" value="Plant lipid-transfer and hydrophobic proteins"/>
    <property type="match status" value="1"/>
</dbReference>
<dbReference type="InterPro" id="IPR036312">
    <property type="entry name" value="Bifun_inhib/LTP/seed_sf"/>
</dbReference>
<dbReference type="PRINTS" id="PR00382">
    <property type="entry name" value="LIPIDTRNSFER"/>
</dbReference>
<comment type="function">
    <text evidence="1">Plant non-specific lipid-transfer proteins transfer phospholipids as well as galactolipids across membranes. May play a role in wax or cutin deposition in the cell walls of expanding epidermal cells and certain secretory tissues.</text>
</comment>
<feature type="signal peptide" evidence="2">
    <location>
        <begin position="1"/>
        <end position="19"/>
    </location>
</feature>
<keyword evidence="2" id="KW-0732">Signal</keyword>
<evidence type="ECO:0000256" key="1">
    <source>
        <dbReference type="RuleBase" id="RU000628"/>
    </source>
</evidence>
<dbReference type="Proteomes" id="UP001085076">
    <property type="component" value="Miscellaneous, Linkage group lg01"/>
</dbReference>
<dbReference type="PANTHER" id="PTHR33076">
    <property type="entry name" value="NON-SPECIFIC LIPID-TRANSFER PROTEIN 2-RELATED"/>
    <property type="match status" value="1"/>
</dbReference>
<reference evidence="4" key="2">
    <citation type="journal article" date="2022" name="Hortic Res">
        <title>The genome of Dioscorea zingiberensis sheds light on the biosynthesis, origin and evolution of the medicinally important diosgenin saponins.</title>
        <authorList>
            <person name="Li Y."/>
            <person name="Tan C."/>
            <person name="Li Z."/>
            <person name="Guo J."/>
            <person name="Li S."/>
            <person name="Chen X."/>
            <person name="Wang C."/>
            <person name="Dai X."/>
            <person name="Yang H."/>
            <person name="Song W."/>
            <person name="Hou L."/>
            <person name="Xu J."/>
            <person name="Tong Z."/>
            <person name="Xu A."/>
            <person name="Yuan X."/>
            <person name="Wang W."/>
            <person name="Yang Q."/>
            <person name="Chen L."/>
            <person name="Sun Z."/>
            <person name="Wang K."/>
            <person name="Pan B."/>
            <person name="Chen J."/>
            <person name="Bao Y."/>
            <person name="Liu F."/>
            <person name="Qi X."/>
            <person name="Gang D.R."/>
            <person name="Wen J."/>
            <person name="Li J."/>
        </authorList>
    </citation>
    <scope>NUCLEOTIDE SEQUENCE</scope>
    <source>
        <strain evidence="4">Dzin_1.0</strain>
    </source>
</reference>
<keyword evidence="5" id="KW-1185">Reference proteome</keyword>
<dbReference type="InterPro" id="IPR016140">
    <property type="entry name" value="Bifunc_inhib/LTP/seed_store"/>
</dbReference>
<comment type="caution">
    <text evidence="4">The sequence shown here is derived from an EMBL/GenBank/DDBJ whole genome shotgun (WGS) entry which is preliminary data.</text>
</comment>
<feature type="domain" description="Bifunctional inhibitor/plant lipid transfer protein/seed storage helical" evidence="3">
    <location>
        <begin position="30"/>
        <end position="115"/>
    </location>
</feature>
<dbReference type="InterPro" id="IPR000528">
    <property type="entry name" value="Plant_nsLTP"/>
</dbReference>
<dbReference type="Pfam" id="PF00234">
    <property type="entry name" value="Tryp_alpha_amyl"/>
    <property type="match status" value="1"/>
</dbReference>
<feature type="chain" id="PRO_5039270768" description="Non-specific lipid-transfer protein" evidence="2">
    <location>
        <begin position="20"/>
        <end position="119"/>
    </location>
</feature>
<protein>
    <recommendedName>
        <fullName evidence="1">Non-specific lipid-transfer protein</fullName>
    </recommendedName>
</protein>
<comment type="similarity">
    <text evidence="1">Belongs to the plant LTP family.</text>
</comment>
<dbReference type="OrthoDB" id="770678at2759"/>
<keyword evidence="1" id="KW-0813">Transport</keyword>
<dbReference type="SMART" id="SM00499">
    <property type="entry name" value="AAI"/>
    <property type="match status" value="1"/>
</dbReference>
<sequence>MASLKVKVFMVGLMVVCMAMEWQRGEALACGTVASSLGPCFPYVRGQVTTVPPGCCAGVKSLNSQANTTPARQQVCVCLQSLAKSVSGVNMGLASGLPGKCGVSVGYPISTSVDCSKVQ</sequence>
<evidence type="ECO:0000313" key="5">
    <source>
        <dbReference type="Proteomes" id="UP001085076"/>
    </source>
</evidence>
<proteinExistence type="inferred from homology"/>
<organism evidence="4 5">
    <name type="scientific">Dioscorea zingiberensis</name>
    <dbReference type="NCBI Taxonomy" id="325984"/>
    <lineage>
        <taxon>Eukaryota</taxon>
        <taxon>Viridiplantae</taxon>
        <taxon>Streptophyta</taxon>
        <taxon>Embryophyta</taxon>
        <taxon>Tracheophyta</taxon>
        <taxon>Spermatophyta</taxon>
        <taxon>Magnoliopsida</taxon>
        <taxon>Liliopsida</taxon>
        <taxon>Dioscoreales</taxon>
        <taxon>Dioscoreaceae</taxon>
        <taxon>Dioscorea</taxon>
    </lineage>
</organism>
<evidence type="ECO:0000313" key="4">
    <source>
        <dbReference type="EMBL" id="KAJ0985428.1"/>
    </source>
</evidence>
<dbReference type="EMBL" id="JAGGNH010000001">
    <property type="protein sequence ID" value="KAJ0985428.1"/>
    <property type="molecule type" value="Genomic_DNA"/>
</dbReference>
<keyword evidence="1" id="KW-0446">Lipid-binding</keyword>
<dbReference type="CDD" id="cd01960">
    <property type="entry name" value="nsLTP1"/>
    <property type="match status" value="1"/>
</dbReference>
<dbReference type="GO" id="GO:0006869">
    <property type="term" value="P:lipid transport"/>
    <property type="evidence" value="ECO:0007669"/>
    <property type="project" value="InterPro"/>
</dbReference>
<evidence type="ECO:0000256" key="2">
    <source>
        <dbReference type="SAM" id="SignalP"/>
    </source>
</evidence>
<dbReference type="AlphaFoldDB" id="A0A9D5HQU4"/>
<dbReference type="GO" id="GO:0008289">
    <property type="term" value="F:lipid binding"/>
    <property type="evidence" value="ECO:0007669"/>
    <property type="project" value="UniProtKB-KW"/>
</dbReference>